<dbReference type="FunFam" id="3.40.140.10:FF:000061">
    <property type="entry name" value="DRAP deaminase"/>
    <property type="match status" value="1"/>
</dbReference>
<dbReference type="CDD" id="cd01284">
    <property type="entry name" value="Riboflavin_deaminase-reductase"/>
    <property type="match status" value="1"/>
</dbReference>
<feature type="active site" evidence="4">
    <location>
        <position position="239"/>
    </location>
</feature>
<dbReference type="EC" id="5.4.99.28" evidence="3"/>
<comment type="catalytic activity">
    <reaction evidence="2">
        <text>uridine(32) in tRNA = pseudouridine(32) in tRNA</text>
        <dbReference type="Rhea" id="RHEA:42544"/>
        <dbReference type="Rhea" id="RHEA-COMP:10107"/>
        <dbReference type="Rhea" id="RHEA-COMP:10108"/>
        <dbReference type="ChEBI" id="CHEBI:65314"/>
        <dbReference type="ChEBI" id="CHEBI:65315"/>
        <dbReference type="EC" id="5.4.99.28"/>
    </reaction>
</comment>
<dbReference type="SUPFAM" id="SSF55120">
    <property type="entry name" value="Pseudouridine synthase"/>
    <property type="match status" value="1"/>
</dbReference>
<dbReference type="InterPro" id="IPR002125">
    <property type="entry name" value="CMP_dCMP_dom"/>
</dbReference>
<dbReference type="PROSITE" id="PS51747">
    <property type="entry name" value="CYT_DCMP_DEAMINASES_2"/>
    <property type="match status" value="1"/>
</dbReference>
<accession>A0A0J9XAC0</accession>
<comment type="caution">
    <text evidence="8">The sequence shown here is derived from an EMBL/GenBank/DDBJ whole genome shotgun (WGS) entry which is preliminary data.</text>
</comment>
<gene>
    <name evidence="8" type="ORF">BN980_GECA05s06852g</name>
</gene>
<dbReference type="Proteomes" id="UP000242525">
    <property type="component" value="Unassembled WGS sequence"/>
</dbReference>
<evidence type="ECO:0000256" key="4">
    <source>
        <dbReference type="PIRSR" id="PIRSR606225-1"/>
    </source>
</evidence>
<reference evidence="8" key="1">
    <citation type="submission" date="2014-03" db="EMBL/GenBank/DDBJ databases">
        <authorList>
            <person name="Casaregola S."/>
        </authorList>
    </citation>
    <scope>NUCLEOTIDE SEQUENCE [LARGE SCALE GENOMIC DNA]</scope>
    <source>
        <strain evidence="8">CLIB 918</strain>
    </source>
</reference>
<feature type="compositionally biased region" description="Polar residues" evidence="6">
    <location>
        <begin position="29"/>
        <end position="48"/>
    </location>
</feature>
<feature type="domain" description="CMP/dCMP-type deaminase" evidence="7">
    <location>
        <begin position="455"/>
        <end position="570"/>
    </location>
</feature>
<dbReference type="GO" id="GO:0160151">
    <property type="term" value="F:tRNA pseudouridine(32) synthase activity"/>
    <property type="evidence" value="ECO:0007669"/>
    <property type="project" value="UniProtKB-EC"/>
</dbReference>
<dbReference type="InterPro" id="IPR006145">
    <property type="entry name" value="PsdUridine_synth_RsuA/RluA"/>
</dbReference>
<keyword evidence="9" id="KW-1185">Reference proteome</keyword>
<dbReference type="GO" id="GO:0000455">
    <property type="term" value="P:enzyme-directed rRNA pseudouridine synthesis"/>
    <property type="evidence" value="ECO:0007669"/>
    <property type="project" value="TreeGrafter"/>
</dbReference>
<dbReference type="PANTHER" id="PTHR21600:SF40">
    <property type="entry name" value="PSEUDOURIDYLATE SYNTHASE RPUSD2"/>
    <property type="match status" value="1"/>
</dbReference>
<evidence type="ECO:0000256" key="3">
    <source>
        <dbReference type="ARBA" id="ARBA00038944"/>
    </source>
</evidence>
<sequence length="602" mass="67325">MNPANPQEDNNPGVVASLVEKIEAKESGHPTTNPRFKVSTTGKRSAPRQTTSLYDANGFRIKRQQMDAKETTPSEQVGQAIKGVSNEITIADEVAQGAKYVIDGNLRRVPPYYFTYLTFCKERWRDRNIFELFTSEFRDRDAAYYKQAIERGQVTVNKKVANLDTIIRNGDQISHRTHKHEPPVTSSDIRIVFEDDELCVIDKPSGMPVHPTGRYRFNSVVQILKHEQNKNVHPCNRLDRLTSGLMFLAKSGKGADKMGALLRDREVKKEYVARVKGEFPLGDIVCEEPLLTVAPKVALNRVKPTGKPAKTAFKRISYDGETSIVRCRPFTGRTHQIRVHLQYLGHPIANDPVYSNEWVWGPELGKNGAGDDEAIAERLGHIGRSRPAGTWINPVIEESDFKGEMLTGAKCEVCETDLFSDPSSNDLDLWLHALTYSANDKSWSYATPFPEWALEPNRRYMELALEEAKKCEGTETAFSVGALLVKDGEILSTGYSRELPGNTHAEQCALEKYYEKTGTREVPEGTVIYTTMEPCSERLSGNLPCTDRILDTNIQTVFVGVLEPDTFVANNVGKKKLTDAGVHYIHIPGYEEACLAAATKKP</sequence>
<evidence type="ECO:0000256" key="6">
    <source>
        <dbReference type="SAM" id="MobiDB-lite"/>
    </source>
</evidence>
<proteinExistence type="predicted"/>
<dbReference type="InterPro" id="IPR006224">
    <property type="entry name" value="PsdUridine_synth_RluA-like_CS"/>
</dbReference>
<dbReference type="GO" id="GO:0003723">
    <property type="term" value="F:RNA binding"/>
    <property type="evidence" value="ECO:0007669"/>
    <property type="project" value="UniProtKB-KW"/>
</dbReference>
<evidence type="ECO:0000256" key="2">
    <source>
        <dbReference type="ARBA" id="ARBA00036184"/>
    </source>
</evidence>
<dbReference type="InterPro" id="IPR050188">
    <property type="entry name" value="RluA_PseudoU_synthase"/>
</dbReference>
<evidence type="ECO:0000313" key="9">
    <source>
        <dbReference type="Proteomes" id="UP000242525"/>
    </source>
</evidence>
<dbReference type="Gene3D" id="3.40.140.10">
    <property type="entry name" value="Cytidine Deaminase, domain 2"/>
    <property type="match status" value="1"/>
</dbReference>
<dbReference type="OrthoDB" id="424794at2759"/>
<dbReference type="EMBL" id="CCBN010000005">
    <property type="protein sequence ID" value="CDO53763.1"/>
    <property type="molecule type" value="Genomic_DNA"/>
</dbReference>
<dbReference type="Gene3D" id="3.30.2350.10">
    <property type="entry name" value="Pseudouridine synthase"/>
    <property type="match status" value="1"/>
</dbReference>
<organism evidence="8 9">
    <name type="scientific">Geotrichum candidum</name>
    <name type="common">Oospora lactis</name>
    <name type="synonym">Dipodascus geotrichum</name>
    <dbReference type="NCBI Taxonomy" id="1173061"/>
    <lineage>
        <taxon>Eukaryota</taxon>
        <taxon>Fungi</taxon>
        <taxon>Dikarya</taxon>
        <taxon>Ascomycota</taxon>
        <taxon>Saccharomycotina</taxon>
        <taxon>Dipodascomycetes</taxon>
        <taxon>Dipodascales</taxon>
        <taxon>Dipodascaceae</taxon>
        <taxon>Geotrichum</taxon>
    </lineage>
</organism>
<dbReference type="PANTHER" id="PTHR21600">
    <property type="entry name" value="MITOCHONDRIAL RNA PSEUDOURIDINE SYNTHASE"/>
    <property type="match status" value="1"/>
</dbReference>
<dbReference type="Pfam" id="PF18785">
    <property type="entry name" value="Inv-AAD"/>
    <property type="match status" value="1"/>
</dbReference>
<dbReference type="InterPro" id="IPR006225">
    <property type="entry name" value="PsdUridine_synth_RluC/D"/>
</dbReference>
<protein>
    <recommendedName>
        <fullName evidence="3">tRNA pseudouridine(32) synthase</fullName>
        <ecNumber evidence="3">5.4.99.28</ecNumber>
    </recommendedName>
</protein>
<dbReference type="GO" id="GO:0031119">
    <property type="term" value="P:tRNA pseudouridine synthesis"/>
    <property type="evidence" value="ECO:0007669"/>
    <property type="project" value="UniProtKB-ARBA"/>
</dbReference>
<dbReference type="Pfam" id="PF00849">
    <property type="entry name" value="PseudoU_synth_2"/>
    <property type="match status" value="1"/>
</dbReference>
<keyword evidence="1" id="KW-0413">Isomerase</keyword>
<dbReference type="STRING" id="1173061.A0A0J9XAC0"/>
<dbReference type="InterPro" id="IPR020103">
    <property type="entry name" value="PsdUridine_synth_cat_dom_sf"/>
</dbReference>
<dbReference type="InterPro" id="IPR016193">
    <property type="entry name" value="Cytidine_deaminase-like"/>
</dbReference>
<dbReference type="PROSITE" id="PS50889">
    <property type="entry name" value="S4"/>
    <property type="match status" value="1"/>
</dbReference>
<name>A0A0J9XAC0_GEOCN</name>
<keyword evidence="5" id="KW-0694">RNA-binding</keyword>
<feature type="region of interest" description="Disordered" evidence="6">
    <location>
        <begin position="23"/>
        <end position="48"/>
    </location>
</feature>
<evidence type="ECO:0000259" key="7">
    <source>
        <dbReference type="PROSITE" id="PS51747"/>
    </source>
</evidence>
<dbReference type="GO" id="GO:0019239">
    <property type="term" value="F:deaminase activity"/>
    <property type="evidence" value="ECO:0007669"/>
    <property type="project" value="UniProtKB-ARBA"/>
</dbReference>
<dbReference type="NCBIfam" id="TIGR00005">
    <property type="entry name" value="rluA_subfam"/>
    <property type="match status" value="1"/>
</dbReference>
<dbReference type="AlphaFoldDB" id="A0A0J9XAC0"/>
<evidence type="ECO:0000256" key="5">
    <source>
        <dbReference type="PROSITE-ProRule" id="PRU00182"/>
    </source>
</evidence>
<dbReference type="GO" id="GO:0016814">
    <property type="term" value="F:hydrolase activity, acting on carbon-nitrogen (but not peptide) bonds, in cyclic amidines"/>
    <property type="evidence" value="ECO:0007669"/>
    <property type="project" value="UniProtKB-ARBA"/>
</dbReference>
<dbReference type="FunFam" id="3.30.2350.10:FF:000017">
    <property type="entry name" value="Pseudouridine synthase"/>
    <property type="match status" value="1"/>
</dbReference>
<evidence type="ECO:0000313" key="8">
    <source>
        <dbReference type="EMBL" id="CDO53763.1"/>
    </source>
</evidence>
<dbReference type="CDD" id="cd02557">
    <property type="entry name" value="PseudoU_synth_ScRIB2"/>
    <property type="match status" value="1"/>
</dbReference>
<dbReference type="SUPFAM" id="SSF53927">
    <property type="entry name" value="Cytidine deaminase-like"/>
    <property type="match status" value="1"/>
</dbReference>
<dbReference type="PROSITE" id="PS01129">
    <property type="entry name" value="PSI_RLU"/>
    <property type="match status" value="1"/>
</dbReference>
<evidence type="ECO:0000256" key="1">
    <source>
        <dbReference type="ARBA" id="ARBA00023235"/>
    </source>
</evidence>